<reference evidence="1 2" key="1">
    <citation type="submission" date="2017-12" db="EMBL/GenBank/DDBJ databases">
        <title>Lactobacillus phages that infect wine-derived L. plantarum strains.</title>
        <authorList>
            <person name="Kyrkou I."/>
            <person name="Hestbjerg Hansen L."/>
        </authorList>
    </citation>
    <scope>NUCLEOTIDE SEQUENCE [LARGE SCALE GENOMIC DNA]</scope>
</reference>
<dbReference type="GeneID" id="54988107"/>
<dbReference type="KEGG" id="vg:54988107"/>
<evidence type="ECO:0008006" key="3">
    <source>
        <dbReference type="Google" id="ProtNLM"/>
    </source>
</evidence>
<dbReference type="Pfam" id="PF07852">
    <property type="entry name" value="DUF1642"/>
    <property type="match status" value="1"/>
</dbReference>
<organism evidence="1 2">
    <name type="scientific">Lactobacillus phage Satyr</name>
    <dbReference type="NCBI Taxonomy" id="2070201"/>
    <lineage>
        <taxon>Viruses</taxon>
        <taxon>Duplodnaviria</taxon>
        <taxon>Heunggongvirae</taxon>
        <taxon>Uroviricota</taxon>
        <taxon>Caudoviricetes</taxon>
        <taxon>Tybeckvirinae</taxon>
        <taxon>Maenadvirus</taxon>
        <taxon>Maenadvirus satyr</taxon>
    </lineage>
</organism>
<proteinExistence type="predicted"/>
<sequence>MIKTYRKTATIKAEQFDGSAEMVDKYDIEVVEGDYAEDYSMPEAGPAPYARYFLTRFDLAKGISVGDWIVTDINGKRSPITDEIFKKTYAELPVIPQYVADYITAMKSEGKDLIDALGRFLEHWLMEDDIDEYIGDNSETFARAWLDGYQVEEDK</sequence>
<evidence type="ECO:0000313" key="1">
    <source>
        <dbReference type="EMBL" id="AUV57273.1"/>
    </source>
</evidence>
<accession>A0A2K9V591</accession>
<dbReference type="InterPro" id="IPR012865">
    <property type="entry name" value="DUF1642"/>
</dbReference>
<dbReference type="EMBL" id="MG744354">
    <property type="protein sequence ID" value="AUV57273.1"/>
    <property type="molecule type" value="Genomic_DNA"/>
</dbReference>
<dbReference type="RefSeq" id="YP_009797684.1">
    <property type="nucleotide sequence ID" value="NC_047918.1"/>
</dbReference>
<dbReference type="Proteomes" id="UP000241743">
    <property type="component" value="Segment"/>
</dbReference>
<protein>
    <recommendedName>
        <fullName evidence="3">DUF1642 domain-containing protein</fullName>
    </recommendedName>
</protein>
<keyword evidence="2" id="KW-1185">Reference proteome</keyword>
<name>A0A2K9V591_9CAUD</name>
<evidence type="ECO:0000313" key="2">
    <source>
        <dbReference type="Proteomes" id="UP000241743"/>
    </source>
</evidence>